<accession>A0A2Z2P0P3</accession>
<evidence type="ECO:0000313" key="4">
    <source>
        <dbReference type="EMBL" id="ASJ74750.1"/>
    </source>
</evidence>
<dbReference type="EMBL" id="CP018632">
    <property type="protein sequence ID" value="ASJ74750.1"/>
    <property type="molecule type" value="Genomic_DNA"/>
</dbReference>
<keyword evidence="2" id="KW-0732">Signal</keyword>
<name>A0A2Z2P0P3_9GAMM</name>
<proteinExistence type="predicted"/>
<evidence type="ECO:0000256" key="1">
    <source>
        <dbReference type="SAM" id="MobiDB-lite"/>
    </source>
</evidence>
<evidence type="ECO:0000313" key="5">
    <source>
        <dbReference type="Proteomes" id="UP000250079"/>
    </source>
</evidence>
<dbReference type="KEGG" id="gai:IMCC3135_23405"/>
<feature type="region of interest" description="Disordered" evidence="1">
    <location>
        <begin position="447"/>
        <end position="466"/>
    </location>
</feature>
<feature type="chain" id="PRO_5016261945" evidence="2">
    <location>
        <begin position="23"/>
        <end position="701"/>
    </location>
</feature>
<keyword evidence="5" id="KW-1185">Reference proteome</keyword>
<organism evidence="4 5">
    <name type="scientific">Granulosicoccus antarcticus IMCC3135</name>
    <dbReference type="NCBI Taxonomy" id="1192854"/>
    <lineage>
        <taxon>Bacteria</taxon>
        <taxon>Pseudomonadati</taxon>
        <taxon>Pseudomonadota</taxon>
        <taxon>Gammaproteobacteria</taxon>
        <taxon>Chromatiales</taxon>
        <taxon>Granulosicoccaceae</taxon>
        <taxon>Granulosicoccus</taxon>
    </lineage>
</organism>
<dbReference type="InterPro" id="IPR029058">
    <property type="entry name" value="AB_hydrolase_fold"/>
</dbReference>
<dbReference type="AlphaFoldDB" id="A0A2Z2P0P3"/>
<evidence type="ECO:0000256" key="2">
    <source>
        <dbReference type="SAM" id="SignalP"/>
    </source>
</evidence>
<dbReference type="SUPFAM" id="SSF53474">
    <property type="entry name" value="alpha/beta-Hydrolases"/>
    <property type="match status" value="1"/>
</dbReference>
<dbReference type="Gene3D" id="3.40.50.1820">
    <property type="entry name" value="alpha/beta hydrolase"/>
    <property type="match status" value="1"/>
</dbReference>
<dbReference type="PROSITE" id="PS51257">
    <property type="entry name" value="PROKAR_LIPOPROTEIN"/>
    <property type="match status" value="1"/>
</dbReference>
<dbReference type="InterPro" id="IPR025920">
    <property type="entry name" value="Lipase_bact_N"/>
</dbReference>
<evidence type="ECO:0000259" key="3">
    <source>
        <dbReference type="Pfam" id="PF12262"/>
    </source>
</evidence>
<feature type="signal peptide" evidence="2">
    <location>
        <begin position="1"/>
        <end position="22"/>
    </location>
</feature>
<reference evidence="4 5" key="1">
    <citation type="submission" date="2016-12" db="EMBL/GenBank/DDBJ databases">
        <authorList>
            <person name="Song W.-J."/>
            <person name="Kurnit D.M."/>
        </authorList>
    </citation>
    <scope>NUCLEOTIDE SEQUENCE [LARGE SCALE GENOMIC DNA]</scope>
    <source>
        <strain evidence="4 5">IMCC3135</strain>
    </source>
</reference>
<dbReference type="Proteomes" id="UP000250079">
    <property type="component" value="Chromosome"/>
</dbReference>
<dbReference type="Pfam" id="PF12262">
    <property type="entry name" value="Lipase_bact_N"/>
    <property type="match status" value="1"/>
</dbReference>
<protein>
    <submittedName>
        <fullName evidence="4">Lysophospholipase VolA</fullName>
    </submittedName>
</protein>
<feature type="domain" description="Bacterial virulence factor lipase N-terminal" evidence="3">
    <location>
        <begin position="64"/>
        <end position="264"/>
    </location>
</feature>
<sequence>MNMYRKSPLIAAPLLITLAACSSDSNYDFEGSKDILDAQIAATSAPQALFSPDPDAPVLPFPNSLFFVGSTDGTLSLPVAETDVQTLANPRVALNQADGFSTIAPIVTTVSEPLDPETLILGDTVRVYEVTTTQAIAVTSIVAEIDNPLLMAVRSIGNQLVLIPTVPLKPKTDYMVVLTNGITDVDGQPLTASLVYGLLKGDQELTNPATLEALRGATATQVGQAQAVSGIEPDDIALSWVFKTQSIREVLQAAKDQTVASPLVLASSGLNTAAEAIGLQGKADVYIGTLDVPYYLTGLTENLDSEEAGTDAEEEERSSDAVLNSFWHNSGGNVVGAVNESGAPDYAPVTTGTETIPVLMSVPNEGEMPADGWPVTIYQHGITRSRTDMLAIADAMADAGRVVIAIDMPMHGLIDTTSPLHADNTPFGERERTFGIDLMVNPLAEDETADADAPTEGPDGKADPSGQYYINLQNLANSRDNLRQSVADLFALRASLGGASIEGLQLDPNNLNFVGHSLGGIVGTTMLSYDDSFHSASLAMPGGGIAQLLANSESLSGRINDGLAAAGIPTGSDEYNSFLTVAQTLLDSADPVNHATTLAQAGRPQVHLMEVIGDLVIPNNVATAPLSGTDPLARLLGLTQVAETSSTGGLVKFSAGDHGSIISPEASLATTIEMQTQVATFAASQGTVLPITNSDVIAPLP</sequence>
<gene>
    <name evidence="4" type="primary">volA</name>
    <name evidence="4" type="ORF">IMCC3135_23405</name>
</gene>